<feature type="domain" description="SpaA-like prealbumin fold" evidence="1">
    <location>
        <begin position="1139"/>
        <end position="1245"/>
    </location>
</feature>
<dbReference type="OrthoDB" id="2032697at2"/>
<feature type="non-terminal residue" evidence="2">
    <location>
        <position position="1639"/>
    </location>
</feature>
<proteinExistence type="predicted"/>
<dbReference type="RefSeq" id="WP_143405024.1">
    <property type="nucleotide sequence ID" value="NZ_FUXZ01000004.1"/>
</dbReference>
<dbReference type="Gene3D" id="2.60.40.1140">
    <property type="entry name" value="Collagen-binding surface protein Cna, B-type domain"/>
    <property type="match status" value="1"/>
</dbReference>
<sequence length="1639" mass="181273">MKKTIQRRISRIAASAVAVAVAVTGIANSKFGNPSVSYAASIMDYDAVSSVNYADILGRGIDYGVVSDQFVQSMHMETTFATNLFTNAGGEQNCDVDLAGDAPAHFIIAEVEDGSQVRFGRTYEGADSVLFNIETTESIKNNNIAYDNVCKADPQYKIDTYDNLKGKVDSIIGHMQDESKRFLSKPAVNIDDIADYKNGKAVIDLTDSSYDNAVVYINIPEDSAIGNNLKGAEVLNIVKNSNTVIVFNVLTPNKVTLPQYTMTIADYDKAGYDFEVDGELKDGKLTFNSTTTHSGEDSIHNRIVDKEMCQKVIWNIPNSKEVAFDTTAGTFLLPNPETYAYTVGSSAGWVASAGKTEVRGGEWHYIYHGRSEDGFDKNKSSFHFASYKTFTNKFNGKNTEQIDNIYAGEGEFTFSFTETESDYKTTVKNYENVSTDKNGRIIFPSLSFAAKEIDPRNPEMHYYVIKEVSMKDKDSKITLSKGEIDIALKVVNNNGVLSYYVSSVKYLTNKHDSNDIAAVNEDVNMSGIEFGLGGFFNLYDLKTSEIDITKKISTDDLNSFNNKYKNEKYKVAIKKGDLYVQNNEGGLALSEHYFEVMSGETVHVSGLVPGDYKVIEAGENLVDYKLDNIEYKINGQSKDSFTVNSDGSKVNAEVVNTYKKLDTDNKALLEVYKETKGLPTSYSNKEFEVAVVANVANGPVKYVQNANGDLGDQPVYFKIKALETISFAVPKTAKNYQNNDAKCTYQVIEKKAEIDGYKWSTTYSNRGEEVITDAVDVKDIDNATKVSLLNTYSRETGNLTINKSFKVNGSDMTNDKAFANAKFIISGPEDFEKVEVSYADFKGGSYTLNNIPLGQYTVTETNMKNSAPDGYGYVTTRYNTGNSCTLNNNNKNGEIGITNEYRKLSSLAIRKTVVTESGSKVTKNRFKLAVKNNSGKYYDPKSGEFTSAEIVYFTVNVDEDYVIKNIPEGSYTITEDLTDAAVDGYKLTTNGIGTGVYVSGNATANVTNTYSRDDSAKTYTLNLKKKAIDAPYSDTVYEIAVKKGNQYLVANGDLVSEPYFFKLTNDEEIKLTLRDAGPYTIVEKTENVSENDNFTLETLYEVDGKVVANGAFSFSNSKTKVDAVVRNNYEHIGGPETGEFEIVKVNSKDNGINLEGATYGLYLPVSESDEDLTYPKVIVDGESCYQVDIKTTNYDGVVKFENVFADKNYIVKELETVGGYYLSEDAIKVSVAVKNGKSTVSIENNGNGIAKLSNGQVLWLENEIIIEISKINRGGDLLAGAILHIEDEDENIIVDSIKTNDNGVITISGKDYSSLVAGRKYYLVEDKAPNGYVIADPVEFEIGVTPKVSTSGKINPVKVNMIDDEVVKTAKLELNKTIDGENITEDDLKNLKFTVQDDGGKYLYKDSEGNVKISKTKVEISLGEFDKDMYGMYSYVFEDVEFGEYTITETQANIEGYDIKYVKMNGQEVKEGTDKSYSTNIVLTRAGKTLWIEDAYKVQTGDLELTKTIDGKNVTEDDLENLKFTVQNEAGEYLSKDKDGKVVTSKEKVEIALGEFDKNNDGTYSLKFEDIEVGKYTVKETQANIEGYDIEYVEMDGKKVNASEDKSFTSTTVVTKDGKVIEIVDAYKAQTGDLELTKT</sequence>
<dbReference type="Pfam" id="PF17802">
    <property type="entry name" value="SpaA"/>
    <property type="match status" value="2"/>
</dbReference>
<evidence type="ECO:0000313" key="3">
    <source>
        <dbReference type="Proteomes" id="UP000190814"/>
    </source>
</evidence>
<accession>A0A1T4VBN3</accession>
<evidence type="ECO:0000313" key="2">
    <source>
        <dbReference type="EMBL" id="SKA62372.1"/>
    </source>
</evidence>
<dbReference type="InterPro" id="IPR041033">
    <property type="entry name" value="SpaA_PFL_dom_1"/>
</dbReference>
<keyword evidence="3" id="KW-1185">Reference proteome</keyword>
<dbReference type="EMBL" id="FUXZ01000004">
    <property type="protein sequence ID" value="SKA62372.1"/>
    <property type="molecule type" value="Genomic_DNA"/>
</dbReference>
<dbReference type="STRING" id="39495.SAMN02745111_00598"/>
<dbReference type="Proteomes" id="UP000190814">
    <property type="component" value="Unassembled WGS sequence"/>
</dbReference>
<gene>
    <name evidence="2" type="ORF">SAMN02745111_00598</name>
</gene>
<dbReference type="Gene3D" id="2.60.40.10">
    <property type="entry name" value="Immunoglobulins"/>
    <property type="match status" value="3"/>
</dbReference>
<protein>
    <submittedName>
        <fullName evidence="2">Cna protein B-type domain-containing protein</fullName>
    </submittedName>
</protein>
<dbReference type="InterPro" id="IPR013783">
    <property type="entry name" value="Ig-like_fold"/>
</dbReference>
<reference evidence="2 3" key="1">
    <citation type="submission" date="2017-02" db="EMBL/GenBank/DDBJ databases">
        <authorList>
            <person name="Peterson S.W."/>
        </authorList>
    </citation>
    <scope>NUCLEOTIDE SEQUENCE [LARGE SCALE GENOMIC DNA]</scope>
    <source>
        <strain evidence="2 3">ATCC 35992</strain>
    </source>
</reference>
<evidence type="ECO:0000259" key="1">
    <source>
        <dbReference type="Pfam" id="PF17802"/>
    </source>
</evidence>
<feature type="domain" description="SpaA-like prealbumin fold" evidence="1">
    <location>
        <begin position="1266"/>
        <end position="1343"/>
    </location>
</feature>
<organism evidence="2 3">
    <name type="scientific">Eubacterium uniforme</name>
    <dbReference type="NCBI Taxonomy" id="39495"/>
    <lineage>
        <taxon>Bacteria</taxon>
        <taxon>Bacillati</taxon>
        <taxon>Bacillota</taxon>
        <taxon>Clostridia</taxon>
        <taxon>Eubacteriales</taxon>
        <taxon>Eubacteriaceae</taxon>
        <taxon>Eubacterium</taxon>
    </lineage>
</organism>
<name>A0A1T4VBN3_9FIRM</name>